<organism evidence="10 11">
    <name type="scientific">Aplysia californica</name>
    <name type="common">California sea hare</name>
    <dbReference type="NCBI Taxonomy" id="6500"/>
    <lineage>
        <taxon>Eukaryota</taxon>
        <taxon>Metazoa</taxon>
        <taxon>Spiralia</taxon>
        <taxon>Lophotrochozoa</taxon>
        <taxon>Mollusca</taxon>
        <taxon>Gastropoda</taxon>
        <taxon>Heterobranchia</taxon>
        <taxon>Euthyneura</taxon>
        <taxon>Tectipleura</taxon>
        <taxon>Aplysiida</taxon>
        <taxon>Aplysioidea</taxon>
        <taxon>Aplysiidae</taxon>
        <taxon>Aplysia</taxon>
    </lineage>
</organism>
<evidence type="ECO:0000256" key="4">
    <source>
        <dbReference type="ARBA" id="ARBA00023180"/>
    </source>
</evidence>
<feature type="domain" description="Ig-like" evidence="9">
    <location>
        <begin position="437"/>
        <end position="535"/>
    </location>
</feature>
<evidence type="ECO:0000313" key="10">
    <source>
        <dbReference type="Proteomes" id="UP000694888"/>
    </source>
</evidence>
<dbReference type="Proteomes" id="UP000694888">
    <property type="component" value="Unplaced"/>
</dbReference>
<keyword evidence="7" id="KW-0812">Transmembrane</keyword>
<feature type="domain" description="Ig-like" evidence="9">
    <location>
        <begin position="237"/>
        <end position="334"/>
    </location>
</feature>
<dbReference type="PANTHER" id="PTHR11640">
    <property type="entry name" value="NEPHRIN"/>
    <property type="match status" value="1"/>
</dbReference>
<dbReference type="RefSeq" id="XP_012941177.1">
    <property type="nucleotide sequence ID" value="XM_013085723.2"/>
</dbReference>
<feature type="domain" description="Ig-like" evidence="9">
    <location>
        <begin position="341"/>
        <end position="421"/>
    </location>
</feature>
<feature type="compositionally biased region" description="Basic and acidic residues" evidence="6">
    <location>
        <begin position="733"/>
        <end position="746"/>
    </location>
</feature>
<protein>
    <submittedName>
        <fullName evidence="11">Neural cell adhesion molecule L1</fullName>
    </submittedName>
</protein>
<keyword evidence="8" id="KW-0732">Signal</keyword>
<dbReference type="PROSITE" id="PS50835">
    <property type="entry name" value="IG_LIKE"/>
    <property type="match status" value="5"/>
</dbReference>
<keyword evidence="4" id="KW-0325">Glycoprotein</keyword>
<feature type="compositionally biased region" description="Polar residues" evidence="6">
    <location>
        <begin position="750"/>
        <end position="761"/>
    </location>
</feature>
<evidence type="ECO:0000256" key="8">
    <source>
        <dbReference type="SAM" id="SignalP"/>
    </source>
</evidence>
<dbReference type="InterPro" id="IPR013098">
    <property type="entry name" value="Ig_I-set"/>
</dbReference>
<dbReference type="InterPro" id="IPR036179">
    <property type="entry name" value="Ig-like_dom_sf"/>
</dbReference>
<evidence type="ECO:0000256" key="3">
    <source>
        <dbReference type="ARBA" id="ARBA00023157"/>
    </source>
</evidence>
<dbReference type="InterPro" id="IPR013783">
    <property type="entry name" value="Ig-like_fold"/>
</dbReference>
<feature type="domain" description="Ig-like" evidence="9">
    <location>
        <begin position="118"/>
        <end position="208"/>
    </location>
</feature>
<evidence type="ECO:0000256" key="5">
    <source>
        <dbReference type="ARBA" id="ARBA00023319"/>
    </source>
</evidence>
<accession>A0ABM1A5F1</accession>
<feature type="transmembrane region" description="Helical" evidence="7">
    <location>
        <begin position="550"/>
        <end position="574"/>
    </location>
</feature>
<keyword evidence="2 7" id="KW-0472">Membrane</keyword>
<dbReference type="PANTHER" id="PTHR11640:SF158">
    <property type="entry name" value="V-SET AND IMMUNOGLOBULIN DOMAIN-CONTAINING PROTEIN 10-LIKE 2"/>
    <property type="match status" value="1"/>
</dbReference>
<keyword evidence="3" id="KW-1015">Disulfide bond</keyword>
<sequence>MTSWLLLASAVLLLTLVSGLQDIREPPRITKPDRPLKVYALLGDRVELQCQALGDPAPTYTWWKNGLPLPSSAEVQIDQTAGTLTIMSLTTVHEADYTCLATNEFPGTPPLRPTSLAPVITVILQRIGGALAKGVTVNGTEFQYLSLQCRFEEAAVGPHVFYKWYQGTDTTLPLDMDGDRLYIDTEGTLHFTYLKQTDSKELPRAYFCFQEVLPLMKQASNTSLTVRPATVSSAIAPRLRFSNSGVKVALYQTAKLECVFEGYDPNPNMPDLPQITWKDTSLKEIVNNGKYQLSDDSRRLEILNVQEADEGDYSCQASNSAQTTANTFVTLDVTSTPVWNPDGMPSYLTVPDGEDAIFRCDARSLVDETPPRTPDWFINGQPFVPGTDPSKFVMSSDKKQLTIRSVQKATDIFCVQCRVSNHVGNTWGDGCLNVILPITITYQPKAIQDINKGDAVDLTVRATTDASISRLVYIWTFNNVTYTDTPPFAQVDPVQNRMFINTSALSPDEFKSVAGVYTCRIYHNYQSVTVETEVFIEPGGAPVAGGAFELWMIGLIVGILLLLLLFIVCCIVICRKKQEGDYNVDKKEVAAGYHPKKELDENRFDAYAPEEDKYDGKMPETSPTIFTVENPVPNGKNGHIPAPYTNGGPPSPYVNVPPHSPYTNGGPPSPYMNSPTAPPYTNEDVPAISFTPGDRWGSETHSLDSYQGEEQPAPYINENGSLVLSYPEPAQLADRDHNDGPRDYQRDPAYTNTTPPSSRRSVTPDPQPPTSPRRGVTWEEIPIEGSEMSEDPEAPQRSGSGRRFGLRDVMPGETMI</sequence>
<dbReference type="Gene3D" id="2.60.40.10">
    <property type="entry name" value="Immunoglobulins"/>
    <property type="match status" value="3"/>
</dbReference>
<dbReference type="InterPro" id="IPR003599">
    <property type="entry name" value="Ig_sub"/>
</dbReference>
<dbReference type="CDD" id="cd00096">
    <property type="entry name" value="Ig"/>
    <property type="match status" value="2"/>
</dbReference>
<keyword evidence="7" id="KW-1133">Transmembrane helix</keyword>
<evidence type="ECO:0000259" key="9">
    <source>
        <dbReference type="PROSITE" id="PS50835"/>
    </source>
</evidence>
<name>A0ABM1A5F1_APLCA</name>
<dbReference type="SMART" id="SM00409">
    <property type="entry name" value="IG"/>
    <property type="match status" value="4"/>
</dbReference>
<feature type="chain" id="PRO_5046725125" evidence="8">
    <location>
        <begin position="20"/>
        <end position="816"/>
    </location>
</feature>
<dbReference type="InterPro" id="IPR003598">
    <property type="entry name" value="Ig_sub2"/>
</dbReference>
<evidence type="ECO:0000256" key="7">
    <source>
        <dbReference type="SAM" id="Phobius"/>
    </source>
</evidence>
<dbReference type="Pfam" id="PF13927">
    <property type="entry name" value="Ig_3"/>
    <property type="match status" value="1"/>
</dbReference>
<feature type="region of interest" description="Disordered" evidence="6">
    <location>
        <begin position="658"/>
        <end position="715"/>
    </location>
</feature>
<evidence type="ECO:0000256" key="1">
    <source>
        <dbReference type="ARBA" id="ARBA00004479"/>
    </source>
</evidence>
<dbReference type="InterPro" id="IPR007110">
    <property type="entry name" value="Ig-like_dom"/>
</dbReference>
<keyword evidence="10" id="KW-1185">Reference proteome</keyword>
<proteinExistence type="predicted"/>
<feature type="region of interest" description="Disordered" evidence="6">
    <location>
        <begin position="730"/>
        <end position="816"/>
    </location>
</feature>
<gene>
    <name evidence="11" type="primary">LOC101862963</name>
</gene>
<dbReference type="SMART" id="SM00408">
    <property type="entry name" value="IGc2"/>
    <property type="match status" value="2"/>
</dbReference>
<dbReference type="InterPro" id="IPR051275">
    <property type="entry name" value="Cell_adhesion_signaling"/>
</dbReference>
<dbReference type="GeneID" id="101862963"/>
<dbReference type="Pfam" id="PF07679">
    <property type="entry name" value="I-set"/>
    <property type="match status" value="1"/>
</dbReference>
<comment type="subcellular location">
    <subcellularLocation>
        <location evidence="1">Membrane</location>
        <topology evidence="1">Single-pass type I membrane protein</topology>
    </subcellularLocation>
</comment>
<feature type="signal peptide" evidence="8">
    <location>
        <begin position="1"/>
        <end position="19"/>
    </location>
</feature>
<reference evidence="11" key="1">
    <citation type="submission" date="2025-08" db="UniProtKB">
        <authorList>
            <consortium name="RefSeq"/>
        </authorList>
    </citation>
    <scope>IDENTIFICATION</scope>
</reference>
<dbReference type="SUPFAM" id="SSF48726">
    <property type="entry name" value="Immunoglobulin"/>
    <property type="match status" value="4"/>
</dbReference>
<feature type="domain" description="Ig-like" evidence="9">
    <location>
        <begin position="27"/>
        <end position="115"/>
    </location>
</feature>
<evidence type="ECO:0000313" key="11">
    <source>
        <dbReference type="RefSeq" id="XP_012941177.1"/>
    </source>
</evidence>
<keyword evidence="5" id="KW-0393">Immunoglobulin domain</keyword>
<evidence type="ECO:0000256" key="6">
    <source>
        <dbReference type="SAM" id="MobiDB-lite"/>
    </source>
</evidence>
<evidence type="ECO:0000256" key="2">
    <source>
        <dbReference type="ARBA" id="ARBA00023136"/>
    </source>
</evidence>